<evidence type="ECO:0000313" key="3">
    <source>
        <dbReference type="Proteomes" id="UP000001194"/>
    </source>
</evidence>
<proteinExistence type="predicted"/>
<dbReference type="InParanoid" id="B0E1K0"/>
<feature type="transmembrane region" description="Helical" evidence="1">
    <location>
        <begin position="295"/>
        <end position="313"/>
    </location>
</feature>
<dbReference type="Proteomes" id="UP000001194">
    <property type="component" value="Unassembled WGS sequence"/>
</dbReference>
<feature type="transmembrane region" description="Helical" evidence="1">
    <location>
        <begin position="225"/>
        <end position="244"/>
    </location>
</feature>
<dbReference type="RefSeq" id="XP_001890064.1">
    <property type="nucleotide sequence ID" value="XM_001890029.1"/>
</dbReference>
<name>B0E1K0_LACBS</name>
<dbReference type="KEGG" id="lbc:LACBIDRAFT_335164"/>
<keyword evidence="1" id="KW-1133">Transmembrane helix</keyword>
<accession>B0E1K0</accession>
<feature type="transmembrane region" description="Helical" evidence="1">
    <location>
        <begin position="256"/>
        <end position="275"/>
    </location>
</feature>
<dbReference type="HOGENOM" id="CLU_723759_0_0_1"/>
<keyword evidence="1" id="KW-0472">Membrane</keyword>
<evidence type="ECO:0000256" key="1">
    <source>
        <dbReference type="SAM" id="Phobius"/>
    </source>
</evidence>
<protein>
    <submittedName>
        <fullName evidence="2">Predicted protein</fullName>
    </submittedName>
</protein>
<dbReference type="EMBL" id="DS547168">
    <property type="protein sequence ID" value="EDQ99254.1"/>
    <property type="molecule type" value="Genomic_DNA"/>
</dbReference>
<feature type="transmembrane region" description="Helical" evidence="1">
    <location>
        <begin position="344"/>
        <end position="363"/>
    </location>
</feature>
<dbReference type="AlphaFoldDB" id="B0E1K0"/>
<reference evidence="2 3" key="1">
    <citation type="journal article" date="2008" name="Nature">
        <title>The genome of Laccaria bicolor provides insights into mycorrhizal symbiosis.</title>
        <authorList>
            <person name="Martin F."/>
            <person name="Aerts A."/>
            <person name="Ahren D."/>
            <person name="Brun A."/>
            <person name="Danchin E.G.J."/>
            <person name="Duchaussoy F."/>
            <person name="Gibon J."/>
            <person name="Kohler A."/>
            <person name="Lindquist E."/>
            <person name="Pereda V."/>
            <person name="Salamov A."/>
            <person name="Shapiro H.J."/>
            <person name="Wuyts J."/>
            <person name="Blaudez D."/>
            <person name="Buee M."/>
            <person name="Brokstein P."/>
            <person name="Canbaeck B."/>
            <person name="Cohen D."/>
            <person name="Courty P.E."/>
            <person name="Coutinho P.M."/>
            <person name="Delaruelle C."/>
            <person name="Detter J.C."/>
            <person name="Deveau A."/>
            <person name="DiFazio S."/>
            <person name="Duplessis S."/>
            <person name="Fraissinet-Tachet L."/>
            <person name="Lucic E."/>
            <person name="Frey-Klett P."/>
            <person name="Fourrey C."/>
            <person name="Feussner I."/>
            <person name="Gay G."/>
            <person name="Grimwood J."/>
            <person name="Hoegger P.J."/>
            <person name="Jain P."/>
            <person name="Kilaru S."/>
            <person name="Labbe J."/>
            <person name="Lin Y.C."/>
            <person name="Legue V."/>
            <person name="Le Tacon F."/>
            <person name="Marmeisse R."/>
            <person name="Melayah D."/>
            <person name="Montanini B."/>
            <person name="Muratet M."/>
            <person name="Nehls U."/>
            <person name="Niculita-Hirzel H."/>
            <person name="Oudot-Le Secq M.P."/>
            <person name="Peter M."/>
            <person name="Quesneville H."/>
            <person name="Rajashekar B."/>
            <person name="Reich M."/>
            <person name="Rouhier N."/>
            <person name="Schmutz J."/>
            <person name="Yin T."/>
            <person name="Chalot M."/>
            <person name="Henrissat B."/>
            <person name="Kuees U."/>
            <person name="Lucas S."/>
            <person name="Van de Peer Y."/>
            <person name="Podila G.K."/>
            <person name="Polle A."/>
            <person name="Pukkila P.J."/>
            <person name="Richardson P.M."/>
            <person name="Rouze P."/>
            <person name="Sanders I.R."/>
            <person name="Stajich J.E."/>
            <person name="Tunlid A."/>
            <person name="Tuskan G."/>
            <person name="Grigoriev I.V."/>
        </authorList>
    </citation>
    <scope>NUCLEOTIDE SEQUENCE [LARGE SCALE GENOMIC DNA]</scope>
    <source>
        <strain evidence="3">S238N-H82 / ATCC MYA-4686</strain>
    </source>
</reference>
<organism evidence="3">
    <name type="scientific">Laccaria bicolor (strain S238N-H82 / ATCC MYA-4686)</name>
    <name type="common">Bicoloured deceiver</name>
    <name type="synonym">Laccaria laccata var. bicolor</name>
    <dbReference type="NCBI Taxonomy" id="486041"/>
    <lineage>
        <taxon>Eukaryota</taxon>
        <taxon>Fungi</taxon>
        <taxon>Dikarya</taxon>
        <taxon>Basidiomycota</taxon>
        <taxon>Agaricomycotina</taxon>
        <taxon>Agaricomycetes</taxon>
        <taxon>Agaricomycetidae</taxon>
        <taxon>Agaricales</taxon>
        <taxon>Agaricineae</taxon>
        <taxon>Hydnangiaceae</taxon>
        <taxon>Laccaria</taxon>
    </lineage>
</organism>
<gene>
    <name evidence="2" type="ORF">LACBIDRAFT_335164</name>
</gene>
<evidence type="ECO:0000313" key="2">
    <source>
        <dbReference type="EMBL" id="EDQ99254.1"/>
    </source>
</evidence>
<keyword evidence="3" id="KW-1185">Reference proteome</keyword>
<keyword evidence="1" id="KW-0812">Transmembrane</keyword>
<sequence>MRKMPHRSVGNRWTCYGKVALRVYELGQAPKEWERRRKFHATCRVLVCEVAILLFKPFCARNELKEIVLDCFIGLFTGLTKRRFYAFEPVKVMFQRAALLFNSPFIRNGIRFDVLLCAPSAAFLASSSALSLPGMPLCPGTQPKLVCILSVIYDPVAGIPAPVAVIAAWLSTPIVASITQPVSLLISSSPNIIPTHSPSYTVVPPASPMWVLSNRCGDGNRLTCLLAAFLAALPIRFVWGSVAIRSAALWHILRKWYLIGAMSACASICLPLSLLTGGTHHTSAAYSMLGSATPYSIALINSPFIPFAIFAVLRNCVTHFVPFAKACAACSLNRSSSSIINPKNLWLFVGRMVCCPILMSGLISGSGLLDPGSLCFLLEKPM</sequence>
<dbReference type="GeneID" id="6085736"/>